<sequence>MQSLADLSYEFRASSIDFKALMSAMRYQRENSYDAIARMRLEGVDADGVSWACGYTVPYRWNLNEGRFEGELQSLICDDASETAARISSTELIYSVDRHHPLALAMGGTRTEKNIDMLGSTITFSYDRQAACVKITAPHSEQLPPTYTERWLVEPFRIMFGQPAMPRLYARNLGGRSIICVSTVPQVKNAVWSAFWRWGDSNAVDFFECYSQFLNLVALARDDRGHPSFEPHPITRFYDELGQVALGSRWVMALTLASASEGLIKLLRPTKPTASNKEKEMKERNEKEALIQVIEQSEASERLRGTATRAVRYFSFDSETTADSLRRLKGKSVVTSAQLAAWNQIRHSVMHGTLISPFSHEEEDKKLSDLVELVHALTRELVRTTGSFKPT</sequence>
<reference evidence="1 2" key="1">
    <citation type="submission" date="2016-10" db="EMBL/GenBank/DDBJ databases">
        <authorList>
            <person name="de Groot N.N."/>
        </authorList>
    </citation>
    <scope>NUCLEOTIDE SEQUENCE [LARGE SCALE GENOMIC DNA]</scope>
    <source>
        <strain evidence="1 2">R5</strain>
    </source>
</reference>
<dbReference type="AlphaFoldDB" id="A0A1G7HQA2"/>
<name>A0A1G7HQA2_9BRAD</name>
<dbReference type="RefSeq" id="WP_143029720.1">
    <property type="nucleotide sequence ID" value="NZ_FMZW01000042.1"/>
</dbReference>
<dbReference type="EMBL" id="FMZW01000042">
    <property type="protein sequence ID" value="SDF02516.1"/>
    <property type="molecule type" value="Genomic_DNA"/>
</dbReference>
<evidence type="ECO:0000313" key="1">
    <source>
        <dbReference type="EMBL" id="SDF02516.1"/>
    </source>
</evidence>
<organism evidence="1 2">
    <name type="scientific">Bradyrhizobium brasilense</name>
    <dbReference type="NCBI Taxonomy" id="1419277"/>
    <lineage>
        <taxon>Bacteria</taxon>
        <taxon>Pseudomonadati</taxon>
        <taxon>Pseudomonadota</taxon>
        <taxon>Alphaproteobacteria</taxon>
        <taxon>Hyphomicrobiales</taxon>
        <taxon>Nitrobacteraceae</taxon>
        <taxon>Bradyrhizobium</taxon>
    </lineage>
</organism>
<dbReference type="Proteomes" id="UP000199245">
    <property type="component" value="Unassembled WGS sequence"/>
</dbReference>
<accession>A0A1G7HQA2</accession>
<gene>
    <name evidence="1" type="ORF">SAMN05216337_104291</name>
</gene>
<proteinExistence type="predicted"/>
<protein>
    <recommendedName>
        <fullName evidence="3">Apea-like HEPN domain-containing protein</fullName>
    </recommendedName>
</protein>
<evidence type="ECO:0008006" key="3">
    <source>
        <dbReference type="Google" id="ProtNLM"/>
    </source>
</evidence>
<evidence type="ECO:0000313" key="2">
    <source>
        <dbReference type="Proteomes" id="UP000199245"/>
    </source>
</evidence>